<accession>A0A5B7JCJ3</accession>
<feature type="compositionally biased region" description="Basic and acidic residues" evidence="1">
    <location>
        <begin position="13"/>
        <end position="27"/>
    </location>
</feature>
<organism evidence="2 3">
    <name type="scientific">Portunus trituberculatus</name>
    <name type="common">Swimming crab</name>
    <name type="synonym">Neptunus trituberculatus</name>
    <dbReference type="NCBI Taxonomy" id="210409"/>
    <lineage>
        <taxon>Eukaryota</taxon>
        <taxon>Metazoa</taxon>
        <taxon>Ecdysozoa</taxon>
        <taxon>Arthropoda</taxon>
        <taxon>Crustacea</taxon>
        <taxon>Multicrustacea</taxon>
        <taxon>Malacostraca</taxon>
        <taxon>Eumalacostraca</taxon>
        <taxon>Eucarida</taxon>
        <taxon>Decapoda</taxon>
        <taxon>Pleocyemata</taxon>
        <taxon>Brachyura</taxon>
        <taxon>Eubrachyura</taxon>
        <taxon>Portunoidea</taxon>
        <taxon>Portunidae</taxon>
        <taxon>Portuninae</taxon>
        <taxon>Portunus</taxon>
    </lineage>
</organism>
<dbReference type="EMBL" id="VSRR010096593">
    <property type="protein sequence ID" value="MPC93922.1"/>
    <property type="molecule type" value="Genomic_DNA"/>
</dbReference>
<reference evidence="2 3" key="1">
    <citation type="submission" date="2019-05" db="EMBL/GenBank/DDBJ databases">
        <title>Another draft genome of Portunus trituberculatus and its Hox gene families provides insights of decapod evolution.</title>
        <authorList>
            <person name="Jeong J.-H."/>
            <person name="Song I."/>
            <person name="Kim S."/>
            <person name="Choi T."/>
            <person name="Kim D."/>
            <person name="Ryu S."/>
            <person name="Kim W."/>
        </authorList>
    </citation>
    <scope>NUCLEOTIDE SEQUENCE [LARGE SCALE GENOMIC DNA]</scope>
    <source>
        <tissue evidence="2">Muscle</tissue>
    </source>
</reference>
<dbReference type="Proteomes" id="UP000324222">
    <property type="component" value="Unassembled WGS sequence"/>
</dbReference>
<feature type="region of interest" description="Disordered" evidence="1">
    <location>
        <begin position="1"/>
        <end position="108"/>
    </location>
</feature>
<proteinExistence type="predicted"/>
<keyword evidence="3" id="KW-1185">Reference proteome</keyword>
<sequence length="119" mass="12979">MDALLRPSHHHHEAGGRTHLVNRERPVTPKLTCRGIDPGHDNLQKQQQQLSPAAAATTTSTAHTPVHPAGPRRRGEGEEGAPIKIRPRPQPSPLTRSSSPEFRDTTLPQLHLAVLTQGL</sequence>
<protein>
    <submittedName>
        <fullName evidence="2">Uncharacterized protein</fullName>
    </submittedName>
</protein>
<gene>
    <name evidence="2" type="ORF">E2C01_089069</name>
</gene>
<feature type="compositionally biased region" description="Low complexity" evidence="1">
    <location>
        <begin position="51"/>
        <end position="69"/>
    </location>
</feature>
<evidence type="ECO:0000256" key="1">
    <source>
        <dbReference type="SAM" id="MobiDB-lite"/>
    </source>
</evidence>
<comment type="caution">
    <text evidence="2">The sequence shown here is derived from an EMBL/GenBank/DDBJ whole genome shotgun (WGS) entry which is preliminary data.</text>
</comment>
<name>A0A5B7JCJ3_PORTR</name>
<dbReference type="AlphaFoldDB" id="A0A5B7JCJ3"/>
<evidence type="ECO:0000313" key="2">
    <source>
        <dbReference type="EMBL" id="MPC93922.1"/>
    </source>
</evidence>
<evidence type="ECO:0000313" key="3">
    <source>
        <dbReference type="Proteomes" id="UP000324222"/>
    </source>
</evidence>